<reference evidence="4 5" key="1">
    <citation type="submission" date="2019-02" db="EMBL/GenBank/DDBJ databases">
        <title>Sequencing the genomes of 1000 actinobacteria strains.</title>
        <authorList>
            <person name="Klenk H.-P."/>
        </authorList>
    </citation>
    <scope>NUCLEOTIDE SEQUENCE [LARGE SCALE GENOMIC DNA]</scope>
    <source>
        <strain evidence="4 5">DSM 45779</strain>
    </source>
</reference>
<dbReference type="InterPro" id="IPR052336">
    <property type="entry name" value="MlaD_Phospholipid_Transporter"/>
</dbReference>
<dbReference type="Pfam" id="PF11887">
    <property type="entry name" value="Mce4_CUP1"/>
    <property type="match status" value="1"/>
</dbReference>
<dbReference type="GO" id="GO:0005576">
    <property type="term" value="C:extracellular region"/>
    <property type="evidence" value="ECO:0007669"/>
    <property type="project" value="TreeGrafter"/>
</dbReference>
<dbReference type="PANTHER" id="PTHR33371:SF19">
    <property type="entry name" value="MCE-FAMILY PROTEIN MCE4A"/>
    <property type="match status" value="1"/>
</dbReference>
<dbReference type="NCBIfam" id="TIGR00996">
    <property type="entry name" value="Mtu_fam_mce"/>
    <property type="match status" value="1"/>
</dbReference>
<sequence length="483" mass="51150">MRSSRKVLQGLVFVVVIVGLLGLSVAKYNGVFEAGVPVTLQVDRTGTQLQERGDVKVRGLIVGKIESVSTTGPSSTIEMTMNPDMIDQIPSNVTARLLPKTLFGEKFVSLVPPPAPSGQSLAAGEVIGEDRSQSAREVEQVLDNLLPLLQAVRPDQLASTLGSLSSALQGRGDQLGTTLEQLNTLTKGLNPAVPDLQEDLRQLADFSQNLSDAAPDLLDSTDNLTTTLRTIVEQRDGLRNTYRSVTAASDDLRAFLDANGENIIGLASSSRPTLETLARYSPEFPCLTGQLVDLIPKINEAVHPNDEPGIHITLEIVANKGKYLPNQDEPRYEDDRGPRCYDIPTPDGTQYPPDGPFRDGSVPGPAPVGQPMGNPDDFGDSFGTYDGTNSFGLIQDQSAINGAGPFPVLPVTPLSSTPLGGVLPGITPSSYTGSDMGVGNSPGEQQVVSELLAVQRGGSPTAVPAWSTMMVAPMMRGAEVKVS</sequence>
<keyword evidence="5" id="KW-1185">Reference proteome</keyword>
<dbReference type="InterPro" id="IPR005693">
    <property type="entry name" value="Mce"/>
</dbReference>
<dbReference type="PANTHER" id="PTHR33371">
    <property type="entry name" value="INTERMEMBRANE PHOSPHOLIPID TRANSPORT SYSTEM BINDING PROTEIN MLAD-RELATED"/>
    <property type="match status" value="1"/>
</dbReference>
<organism evidence="4 5">
    <name type="scientific">Pseudonocardia sediminis</name>
    <dbReference type="NCBI Taxonomy" id="1397368"/>
    <lineage>
        <taxon>Bacteria</taxon>
        <taxon>Bacillati</taxon>
        <taxon>Actinomycetota</taxon>
        <taxon>Actinomycetes</taxon>
        <taxon>Pseudonocardiales</taxon>
        <taxon>Pseudonocardiaceae</taxon>
        <taxon>Pseudonocardia</taxon>
    </lineage>
</organism>
<gene>
    <name evidence="4" type="ORF">EV383_5347</name>
</gene>
<evidence type="ECO:0000259" key="2">
    <source>
        <dbReference type="Pfam" id="PF02470"/>
    </source>
</evidence>
<feature type="compositionally biased region" description="Basic and acidic residues" evidence="1">
    <location>
        <begin position="328"/>
        <end position="339"/>
    </location>
</feature>
<protein>
    <submittedName>
        <fullName evidence="4">Virulence factor Mce-like protein</fullName>
    </submittedName>
</protein>
<evidence type="ECO:0000259" key="3">
    <source>
        <dbReference type="Pfam" id="PF11887"/>
    </source>
</evidence>
<name>A0A4Q7V445_PSEST</name>
<proteinExistence type="predicted"/>
<dbReference type="GO" id="GO:0051701">
    <property type="term" value="P:biological process involved in interaction with host"/>
    <property type="evidence" value="ECO:0007669"/>
    <property type="project" value="TreeGrafter"/>
</dbReference>
<comment type="caution">
    <text evidence="4">The sequence shown here is derived from an EMBL/GenBank/DDBJ whole genome shotgun (WGS) entry which is preliminary data.</text>
</comment>
<dbReference type="AlphaFoldDB" id="A0A4Q7V445"/>
<dbReference type="InterPro" id="IPR003399">
    <property type="entry name" value="Mce/MlaD"/>
</dbReference>
<evidence type="ECO:0000313" key="4">
    <source>
        <dbReference type="EMBL" id="RZT88408.1"/>
    </source>
</evidence>
<dbReference type="RefSeq" id="WP_130292415.1">
    <property type="nucleotide sequence ID" value="NZ_SHKL01000001.1"/>
</dbReference>
<dbReference type="Pfam" id="PF02470">
    <property type="entry name" value="MlaD"/>
    <property type="match status" value="1"/>
</dbReference>
<feature type="region of interest" description="Disordered" evidence="1">
    <location>
        <begin position="324"/>
        <end position="376"/>
    </location>
</feature>
<evidence type="ECO:0000256" key="1">
    <source>
        <dbReference type="SAM" id="MobiDB-lite"/>
    </source>
</evidence>
<accession>A0A4Q7V445</accession>
<dbReference type="Proteomes" id="UP000291591">
    <property type="component" value="Unassembled WGS sequence"/>
</dbReference>
<evidence type="ECO:0000313" key="5">
    <source>
        <dbReference type="Proteomes" id="UP000291591"/>
    </source>
</evidence>
<dbReference type="OrthoDB" id="3460188at2"/>
<dbReference type="InterPro" id="IPR024516">
    <property type="entry name" value="Mce_C"/>
</dbReference>
<feature type="domain" description="Mce/MlaD" evidence="2">
    <location>
        <begin position="35"/>
        <end position="113"/>
    </location>
</feature>
<dbReference type="EMBL" id="SHKL01000001">
    <property type="protein sequence ID" value="RZT88408.1"/>
    <property type="molecule type" value="Genomic_DNA"/>
</dbReference>
<feature type="domain" description="Mammalian cell entry C-terminal" evidence="3">
    <location>
        <begin position="117"/>
        <end position="338"/>
    </location>
</feature>